<name>A0A0J1B9P2_RHOIS</name>
<dbReference type="PATRIC" id="fig|595434.4.peg.4241"/>
<proteinExistence type="predicted"/>
<evidence type="ECO:0000313" key="2">
    <source>
        <dbReference type="Proteomes" id="UP000036367"/>
    </source>
</evidence>
<organism evidence="1 2">
    <name type="scientific">Rhodopirellula islandica</name>
    <dbReference type="NCBI Taxonomy" id="595434"/>
    <lineage>
        <taxon>Bacteria</taxon>
        <taxon>Pseudomonadati</taxon>
        <taxon>Planctomycetota</taxon>
        <taxon>Planctomycetia</taxon>
        <taxon>Pirellulales</taxon>
        <taxon>Pirellulaceae</taxon>
        <taxon>Rhodopirellula</taxon>
    </lineage>
</organism>
<gene>
    <name evidence="1" type="ORF">RISK_004469</name>
</gene>
<comment type="caution">
    <text evidence="1">The sequence shown here is derived from an EMBL/GenBank/DDBJ whole genome shotgun (WGS) entry which is preliminary data.</text>
</comment>
<dbReference type="AlphaFoldDB" id="A0A0J1B9P2"/>
<reference evidence="1" key="1">
    <citation type="submission" date="2015-05" db="EMBL/GenBank/DDBJ databases">
        <title>Permanent draft genome of Rhodopirellula islandicus K833.</title>
        <authorList>
            <person name="Kizina J."/>
            <person name="Richter M."/>
            <person name="Glockner F.O."/>
            <person name="Harder J."/>
        </authorList>
    </citation>
    <scope>NUCLEOTIDE SEQUENCE [LARGE SCALE GENOMIC DNA]</scope>
    <source>
        <strain evidence="1">K833</strain>
    </source>
</reference>
<dbReference type="Proteomes" id="UP000036367">
    <property type="component" value="Unassembled WGS sequence"/>
</dbReference>
<protein>
    <submittedName>
        <fullName evidence="1">Uncharacterized protein</fullName>
    </submittedName>
</protein>
<accession>A0A0J1B9P2</accession>
<sequence length="57" mass="6515">MRGVALRQQAQRLELFADLSERVEEVIASTSEGVAIKRQFNERVVRINVKSDSTNLR</sequence>
<dbReference type="EMBL" id="LECT01000037">
    <property type="protein sequence ID" value="KLU03465.1"/>
    <property type="molecule type" value="Genomic_DNA"/>
</dbReference>
<evidence type="ECO:0000313" key="1">
    <source>
        <dbReference type="EMBL" id="KLU03465.1"/>
    </source>
</evidence>
<keyword evidence="2" id="KW-1185">Reference proteome</keyword>